<name>A0ABV6ZXL9_9PROT</name>
<keyword evidence="4" id="KW-0598">Phosphotransferase system</keyword>
<gene>
    <name evidence="6" type="ORF">ACFOOR_08915</name>
</gene>
<evidence type="ECO:0000256" key="1">
    <source>
        <dbReference type="ARBA" id="ARBA00004496"/>
    </source>
</evidence>
<dbReference type="PROSITE" id="PS00369">
    <property type="entry name" value="PTS_HPR_HIS"/>
    <property type="match status" value="1"/>
</dbReference>
<dbReference type="NCBIfam" id="TIGR01003">
    <property type="entry name" value="PTS_HPr_family"/>
    <property type="match status" value="1"/>
</dbReference>
<evidence type="ECO:0000256" key="2">
    <source>
        <dbReference type="ARBA" id="ARBA00010736"/>
    </source>
</evidence>
<evidence type="ECO:0000256" key="4">
    <source>
        <dbReference type="ARBA" id="ARBA00022683"/>
    </source>
</evidence>
<evidence type="ECO:0000313" key="6">
    <source>
        <dbReference type="EMBL" id="MFC2926226.1"/>
    </source>
</evidence>
<evidence type="ECO:0000256" key="3">
    <source>
        <dbReference type="ARBA" id="ARBA00022490"/>
    </source>
</evidence>
<reference evidence="7" key="1">
    <citation type="journal article" date="2019" name="Int. J. Syst. Evol. Microbiol.">
        <title>The Global Catalogue of Microorganisms (GCM) 10K type strain sequencing project: providing services to taxonomists for standard genome sequencing and annotation.</title>
        <authorList>
            <consortium name="The Broad Institute Genomics Platform"/>
            <consortium name="The Broad Institute Genome Sequencing Center for Infectious Disease"/>
            <person name="Wu L."/>
            <person name="Ma J."/>
        </authorList>
    </citation>
    <scope>NUCLEOTIDE SEQUENCE [LARGE SCALE GENOMIC DNA]</scope>
    <source>
        <strain evidence="7">KCTC 52487</strain>
    </source>
</reference>
<dbReference type="InterPro" id="IPR035895">
    <property type="entry name" value="HPr-like_sf"/>
</dbReference>
<dbReference type="InterPro" id="IPR050399">
    <property type="entry name" value="HPr"/>
</dbReference>
<keyword evidence="3" id="KW-0963">Cytoplasm</keyword>
<accession>A0ABV6ZXL9</accession>
<comment type="similarity">
    <text evidence="2">Belongs to the HPr family.</text>
</comment>
<proteinExistence type="inferred from homology"/>
<dbReference type="CDD" id="cd00367">
    <property type="entry name" value="PTS-HPr_like"/>
    <property type="match status" value="1"/>
</dbReference>
<dbReference type="PANTHER" id="PTHR33705:SF2">
    <property type="entry name" value="PHOSPHOCARRIER PROTEIN NPR"/>
    <property type="match status" value="1"/>
</dbReference>
<dbReference type="RefSeq" id="WP_343164539.1">
    <property type="nucleotide sequence ID" value="NZ_JBHRSV010000016.1"/>
</dbReference>
<organism evidence="6 7">
    <name type="scientific">Hyphobacterium vulgare</name>
    <dbReference type="NCBI Taxonomy" id="1736751"/>
    <lineage>
        <taxon>Bacteria</taxon>
        <taxon>Pseudomonadati</taxon>
        <taxon>Pseudomonadota</taxon>
        <taxon>Alphaproteobacteria</taxon>
        <taxon>Maricaulales</taxon>
        <taxon>Maricaulaceae</taxon>
        <taxon>Hyphobacterium</taxon>
    </lineage>
</organism>
<dbReference type="Pfam" id="PF00381">
    <property type="entry name" value="PTS-HPr"/>
    <property type="match status" value="1"/>
</dbReference>
<evidence type="ECO:0000259" key="5">
    <source>
        <dbReference type="PROSITE" id="PS51350"/>
    </source>
</evidence>
<comment type="subcellular location">
    <subcellularLocation>
        <location evidence="1">Cytoplasm</location>
    </subcellularLocation>
</comment>
<dbReference type="InterPro" id="IPR001020">
    <property type="entry name" value="PTS_HPr_His_P_site"/>
</dbReference>
<sequence>MSSVVRKVTVRNARGLHARAAAKFVETLRGFDAEARVATSAEAIDADSIMELLMLAAGPGTELTLETRGPDAEAAADALEALVAAGFHETD</sequence>
<evidence type="ECO:0000313" key="7">
    <source>
        <dbReference type="Proteomes" id="UP001595379"/>
    </source>
</evidence>
<dbReference type="EMBL" id="JBHRSV010000016">
    <property type="protein sequence ID" value="MFC2926226.1"/>
    <property type="molecule type" value="Genomic_DNA"/>
</dbReference>
<dbReference type="Gene3D" id="3.30.1340.10">
    <property type="entry name" value="HPr-like"/>
    <property type="match status" value="1"/>
</dbReference>
<comment type="caution">
    <text evidence="6">The sequence shown here is derived from an EMBL/GenBank/DDBJ whole genome shotgun (WGS) entry which is preliminary data.</text>
</comment>
<dbReference type="SUPFAM" id="SSF55594">
    <property type="entry name" value="HPr-like"/>
    <property type="match status" value="1"/>
</dbReference>
<feature type="domain" description="HPr" evidence="5">
    <location>
        <begin position="3"/>
        <end position="90"/>
    </location>
</feature>
<keyword evidence="7" id="KW-1185">Reference proteome</keyword>
<dbReference type="PRINTS" id="PR00107">
    <property type="entry name" value="PHOSPHOCPHPR"/>
</dbReference>
<dbReference type="InterPro" id="IPR000032">
    <property type="entry name" value="HPr-like"/>
</dbReference>
<dbReference type="Proteomes" id="UP001595379">
    <property type="component" value="Unassembled WGS sequence"/>
</dbReference>
<dbReference type="PROSITE" id="PS51350">
    <property type="entry name" value="PTS_HPR_DOM"/>
    <property type="match status" value="1"/>
</dbReference>
<dbReference type="PANTHER" id="PTHR33705">
    <property type="entry name" value="PHOSPHOCARRIER PROTEIN HPR"/>
    <property type="match status" value="1"/>
</dbReference>
<protein>
    <submittedName>
        <fullName evidence="6">HPr family phosphocarrier protein</fullName>
    </submittedName>
</protein>